<dbReference type="PANTHER" id="PTHR37449:SF1">
    <property type="entry name" value="OS02G0159950 PROTEIN"/>
    <property type="match status" value="1"/>
</dbReference>
<dbReference type="PANTHER" id="PTHR37449">
    <property type="match status" value="1"/>
</dbReference>
<accession>A0A6J7E9H2</accession>
<reference evidence="2" key="1">
    <citation type="submission" date="2020-05" db="EMBL/GenBank/DDBJ databases">
        <authorList>
            <person name="Chiriac C."/>
            <person name="Salcher M."/>
            <person name="Ghai R."/>
            <person name="Kavagutti S V."/>
        </authorList>
    </citation>
    <scope>NUCLEOTIDE SEQUENCE</scope>
</reference>
<protein>
    <submittedName>
        <fullName evidence="2">Unannotated protein</fullName>
    </submittedName>
</protein>
<feature type="region of interest" description="Disordered" evidence="1">
    <location>
        <begin position="8"/>
        <end position="39"/>
    </location>
</feature>
<sequence length="90" mass="9470">MAGACLRAVAKRSRTRLAPTPTNISMKSEPETEKKGTLASPATARAISVLPVPGGPTSKMPFGIRAPMALYLSGLFKKETTSLISSLTPR</sequence>
<organism evidence="2">
    <name type="scientific">freshwater metagenome</name>
    <dbReference type="NCBI Taxonomy" id="449393"/>
    <lineage>
        <taxon>unclassified sequences</taxon>
        <taxon>metagenomes</taxon>
        <taxon>ecological metagenomes</taxon>
    </lineage>
</organism>
<dbReference type="AlphaFoldDB" id="A0A6J7E9H2"/>
<name>A0A6J7E9H2_9ZZZZ</name>
<dbReference type="EMBL" id="CAFBLN010000073">
    <property type="protein sequence ID" value="CAB4877965.1"/>
    <property type="molecule type" value="Genomic_DNA"/>
</dbReference>
<evidence type="ECO:0000256" key="1">
    <source>
        <dbReference type="SAM" id="MobiDB-lite"/>
    </source>
</evidence>
<evidence type="ECO:0000313" key="2">
    <source>
        <dbReference type="EMBL" id="CAB4877965.1"/>
    </source>
</evidence>
<proteinExistence type="predicted"/>
<gene>
    <name evidence="2" type="ORF">UFOPK3381_01180</name>
</gene>